<feature type="non-terminal residue" evidence="2">
    <location>
        <position position="607"/>
    </location>
</feature>
<dbReference type="EMBL" id="SNRW01017414">
    <property type="protein sequence ID" value="KAA6368372.1"/>
    <property type="molecule type" value="Genomic_DNA"/>
</dbReference>
<evidence type="ECO:0000313" key="2">
    <source>
        <dbReference type="EMBL" id="KAA6368372.1"/>
    </source>
</evidence>
<feature type="region of interest" description="Disordered" evidence="1">
    <location>
        <begin position="217"/>
        <end position="292"/>
    </location>
</feature>
<protein>
    <submittedName>
        <fullName evidence="2">Uncharacterized protein</fullName>
    </submittedName>
</protein>
<feature type="compositionally biased region" description="Low complexity" evidence="1">
    <location>
        <begin position="520"/>
        <end position="530"/>
    </location>
</feature>
<evidence type="ECO:0000256" key="1">
    <source>
        <dbReference type="SAM" id="MobiDB-lite"/>
    </source>
</evidence>
<comment type="caution">
    <text evidence="2">The sequence shown here is derived from an EMBL/GenBank/DDBJ whole genome shotgun (WGS) entry which is preliminary data.</text>
</comment>
<proteinExistence type="predicted"/>
<feature type="compositionally biased region" description="Low complexity" evidence="1">
    <location>
        <begin position="217"/>
        <end position="248"/>
    </location>
</feature>
<feature type="region of interest" description="Disordered" evidence="1">
    <location>
        <begin position="507"/>
        <end position="532"/>
    </location>
</feature>
<sequence>MQLDTGIIKEVDNDDDFCLPTGRIQQVINIAPKWQNQHQVQEDRMAFGVAHGITGTGELQLVQVGHKLKQIMKDDAIYMNARLFSSQKYSGQGCRDIKKTYSTKIFQLNESKISVLDPQDFGIDPNKKIIAFHETQGAISIVSENNIVIFCTLKYKGMIKSIDEESIINQNLMKQEKIKSHYVDAKDNQSISFQSYLQYSQSSSQLSSQSSSSQFSSSSSFVSSSSQHSSSSSSSLLQSSSTNGSESSNQKTNGHLSEESKDKSSSTTNEQSYQSHIKTNGVSSNQQQNPQLCTTSTLGQSITQSEQHSDIDLSIQQTSDNHNPSSSTFELHQSLLQGSTHEQSNFTPLTQITENNNNSATNTNRSSFPQQIIQSEQAGLQQQVTKLPLAPLKQPKQVFTIRAIPIKNKLAIGRIWKMPPWFTKEESQKIQKYNLNIEDWMKQTSQIPSRQVTIDHAAVGDNIIVVSHKNIVYVLLWDPAVPAIQFQKKHSQLLNLSTRLALLIQQSQQKNDTSKEEQNDNNNNNNNNNNTLDQQKLKEQQDFKLSMHLQAVCTLNLDSDVTSLGAVSICGNQFFIVCTKDPDRARIFRLNSSDDDVEFQKENKKIW</sequence>
<name>A0A5J4UEP4_9EUKA</name>
<reference evidence="2 3" key="1">
    <citation type="submission" date="2019-03" db="EMBL/GenBank/DDBJ databases">
        <title>Single cell metagenomics reveals metabolic interactions within the superorganism composed of flagellate Streblomastix strix and complex community of Bacteroidetes bacteria on its surface.</title>
        <authorList>
            <person name="Treitli S.C."/>
            <person name="Kolisko M."/>
            <person name="Husnik F."/>
            <person name="Keeling P."/>
            <person name="Hampl V."/>
        </authorList>
    </citation>
    <scope>NUCLEOTIDE SEQUENCE [LARGE SCALE GENOMIC DNA]</scope>
    <source>
        <strain evidence="2">ST1C</strain>
    </source>
</reference>
<evidence type="ECO:0000313" key="3">
    <source>
        <dbReference type="Proteomes" id="UP000324800"/>
    </source>
</evidence>
<accession>A0A5J4UEP4</accession>
<dbReference type="AlphaFoldDB" id="A0A5J4UEP4"/>
<feature type="compositionally biased region" description="Polar residues" evidence="1">
    <location>
        <begin position="269"/>
        <end position="292"/>
    </location>
</feature>
<dbReference type="Proteomes" id="UP000324800">
    <property type="component" value="Unassembled WGS sequence"/>
</dbReference>
<organism evidence="2 3">
    <name type="scientific">Streblomastix strix</name>
    <dbReference type="NCBI Taxonomy" id="222440"/>
    <lineage>
        <taxon>Eukaryota</taxon>
        <taxon>Metamonada</taxon>
        <taxon>Preaxostyla</taxon>
        <taxon>Oxymonadida</taxon>
        <taxon>Streblomastigidae</taxon>
        <taxon>Streblomastix</taxon>
    </lineage>
</organism>
<gene>
    <name evidence="2" type="ORF">EZS28_036101</name>
</gene>